<dbReference type="PANTHER" id="PTHR13659:SF6">
    <property type="entry name" value="FAMILY WITH SEQUENCE SIMILARITY 8 MEMBER A1B"/>
    <property type="match status" value="1"/>
</dbReference>
<reference evidence="8 9" key="1">
    <citation type="journal article" date="2011" name="Genome Biol. Evol.">
        <title>Integration of the genetic map and genome assembly of fugu facilitates insights into distinct features of genome evolution in teleosts and mammals.</title>
        <authorList>
            <person name="Kai W."/>
            <person name="Kikuchi K."/>
            <person name="Tohari S."/>
            <person name="Chew A.K."/>
            <person name="Tay A."/>
            <person name="Fujiwara A."/>
            <person name="Hosoya S."/>
            <person name="Suetake H."/>
            <person name="Naruse K."/>
            <person name="Brenner S."/>
            <person name="Suzuki Y."/>
            <person name="Venkatesh B."/>
        </authorList>
    </citation>
    <scope>NUCLEOTIDE SEQUENCE [LARGE SCALE GENOMIC DNA]</scope>
</reference>
<dbReference type="Pfam" id="PF06271">
    <property type="entry name" value="RDD"/>
    <property type="match status" value="1"/>
</dbReference>
<protein>
    <submittedName>
        <fullName evidence="8">Family with sequence similarity 8 member A1b</fullName>
    </submittedName>
</protein>
<feature type="compositionally biased region" description="Basic and acidic residues" evidence="5">
    <location>
        <begin position="26"/>
        <end position="36"/>
    </location>
</feature>
<evidence type="ECO:0000256" key="6">
    <source>
        <dbReference type="SAM" id="Phobius"/>
    </source>
</evidence>
<organism evidence="8 9">
    <name type="scientific">Takifugu rubripes</name>
    <name type="common">Japanese pufferfish</name>
    <name type="synonym">Fugu rubripes</name>
    <dbReference type="NCBI Taxonomy" id="31033"/>
    <lineage>
        <taxon>Eukaryota</taxon>
        <taxon>Metazoa</taxon>
        <taxon>Chordata</taxon>
        <taxon>Craniata</taxon>
        <taxon>Vertebrata</taxon>
        <taxon>Euteleostomi</taxon>
        <taxon>Actinopterygii</taxon>
        <taxon>Neopterygii</taxon>
        <taxon>Teleostei</taxon>
        <taxon>Neoteleostei</taxon>
        <taxon>Acanthomorphata</taxon>
        <taxon>Eupercaria</taxon>
        <taxon>Tetraodontiformes</taxon>
        <taxon>Tetradontoidea</taxon>
        <taxon>Tetraodontidae</taxon>
        <taxon>Takifugu</taxon>
    </lineage>
</organism>
<reference evidence="8" key="2">
    <citation type="submission" date="2025-08" db="UniProtKB">
        <authorList>
            <consortium name="Ensembl"/>
        </authorList>
    </citation>
    <scope>IDENTIFICATION</scope>
</reference>
<evidence type="ECO:0000259" key="7">
    <source>
        <dbReference type="Pfam" id="PF06271"/>
    </source>
</evidence>
<feature type="transmembrane region" description="Helical" evidence="6">
    <location>
        <begin position="239"/>
        <end position="259"/>
    </location>
</feature>
<feature type="transmembrane region" description="Helical" evidence="6">
    <location>
        <begin position="304"/>
        <end position="324"/>
    </location>
</feature>
<dbReference type="AlphaFoldDB" id="A0A3B5KHV1"/>
<evidence type="ECO:0000256" key="2">
    <source>
        <dbReference type="ARBA" id="ARBA00022692"/>
    </source>
</evidence>
<gene>
    <name evidence="8" type="primary">LOC101075371</name>
</gene>
<dbReference type="InterPro" id="IPR010432">
    <property type="entry name" value="RDD"/>
</dbReference>
<dbReference type="GeneID" id="101075371"/>
<dbReference type="KEGG" id="tru:101075371"/>
<keyword evidence="9" id="KW-1185">Reference proteome</keyword>
<proteinExistence type="predicted"/>
<dbReference type="PANTHER" id="PTHR13659">
    <property type="entry name" value="AUTOSOMAL HIGHLY CONSERVED PROTEIN"/>
    <property type="match status" value="1"/>
</dbReference>
<feature type="domain" description="RDD" evidence="7">
    <location>
        <begin position="177"/>
        <end position="275"/>
    </location>
</feature>
<evidence type="ECO:0000256" key="3">
    <source>
        <dbReference type="ARBA" id="ARBA00022989"/>
    </source>
</evidence>
<dbReference type="GO" id="GO:0016020">
    <property type="term" value="C:membrane"/>
    <property type="evidence" value="ECO:0007669"/>
    <property type="project" value="UniProtKB-SubCell"/>
</dbReference>
<feature type="transmembrane region" description="Helical" evidence="6">
    <location>
        <begin position="190"/>
        <end position="210"/>
    </location>
</feature>
<dbReference type="OrthoDB" id="10061042at2759"/>
<evidence type="ECO:0000256" key="5">
    <source>
        <dbReference type="SAM" id="MobiDB-lite"/>
    </source>
</evidence>
<keyword evidence="4 6" id="KW-0472">Membrane</keyword>
<dbReference type="Ensembl" id="ENSTRUT00000054125.2">
    <property type="protein sequence ID" value="ENSTRUP00000054971.1"/>
    <property type="gene ID" value="ENSTRUG00000025730.2"/>
</dbReference>
<keyword evidence="2 6" id="KW-0812">Transmembrane</keyword>
<comment type="subcellular location">
    <subcellularLocation>
        <location evidence="1">Membrane</location>
        <topology evidence="1">Multi-pass membrane protein</topology>
    </subcellularLocation>
</comment>
<accession>A0A3B5KHV1</accession>
<feature type="region of interest" description="Disordered" evidence="5">
    <location>
        <begin position="9"/>
        <end position="36"/>
    </location>
</feature>
<evidence type="ECO:0000256" key="1">
    <source>
        <dbReference type="ARBA" id="ARBA00004141"/>
    </source>
</evidence>
<dbReference type="RefSeq" id="XP_003966215.2">
    <property type="nucleotide sequence ID" value="XM_003966166.3"/>
</dbReference>
<dbReference type="InParanoid" id="A0A3B5KHV1"/>
<evidence type="ECO:0000313" key="8">
    <source>
        <dbReference type="Ensembl" id="ENSTRUP00000054971.1"/>
    </source>
</evidence>
<keyword evidence="3 6" id="KW-1133">Transmembrane helix</keyword>
<dbReference type="STRING" id="31033.ENSTRUP00000054971"/>
<dbReference type="OMA" id="FPICVVM"/>
<dbReference type="InterPro" id="IPR039871">
    <property type="entry name" value="FAM8A1"/>
</dbReference>
<feature type="compositionally biased region" description="Polar residues" evidence="5">
    <location>
        <begin position="9"/>
        <end position="24"/>
    </location>
</feature>
<name>A0A3B5KHV1_TAKRU</name>
<dbReference type="GeneTree" id="ENSGT00390000007346"/>
<evidence type="ECO:0000256" key="4">
    <source>
        <dbReference type="ARBA" id="ARBA00023136"/>
    </source>
</evidence>
<dbReference type="Proteomes" id="UP000005226">
    <property type="component" value="Chromosome 7"/>
</dbReference>
<evidence type="ECO:0000313" key="9">
    <source>
        <dbReference type="Proteomes" id="UP000005226"/>
    </source>
</evidence>
<reference evidence="8" key="3">
    <citation type="submission" date="2025-09" db="UniProtKB">
        <authorList>
            <consortium name="Ensembl"/>
        </authorList>
    </citation>
    <scope>IDENTIFICATION</scope>
</reference>
<sequence length="346" mass="38258">MICASVVRETTPSSNMADTENTNMEVDDKKNKPTDNKVDSLIKTVTARTKNRNNLGQNKNGRRGLTTTEYCEQLQAWMWQYYTGYVNWQSWLSAAAALPCPFVLQSPTGVTVPLDINSQNWHNGPFGLALSSHPAGVSSQSARAVGAAGGAPVTAQPQQLPPENGNALRQGREYNIPSPLQRLLAEMVDFFILFFIKATIIISIMHLSGIKDVSKFAMHFIVEEIDEDTSMEELQKMMLVALVYRILVCFYEIVCIWGAGGATPGKFLVGLRVITCDSSVLVQPDRILVVPATNVSLSASAIRALNKNFSIAFFFPAFITLLFFQHNRTVYDMVAGTIVVKRSRVR</sequence>